<dbReference type="Proteomes" id="UP000007115">
    <property type="component" value="Unassembled WGS sequence"/>
</dbReference>
<dbReference type="OMA" id="IRTAFCM"/>
<feature type="compositionally biased region" description="Polar residues" evidence="1">
    <location>
        <begin position="7"/>
        <end position="23"/>
    </location>
</feature>
<protein>
    <submittedName>
        <fullName evidence="2">Uncharacterized protein</fullName>
    </submittedName>
</protein>
<dbReference type="InParanoid" id="G9N6V2"/>
<dbReference type="OrthoDB" id="4900210at2759"/>
<reference evidence="2 3" key="1">
    <citation type="journal article" date="2011" name="Genome Biol.">
        <title>Comparative genome sequence analysis underscores mycoparasitism as the ancestral life style of Trichoderma.</title>
        <authorList>
            <person name="Kubicek C.P."/>
            <person name="Herrera-Estrella A."/>
            <person name="Seidl-Seiboth V."/>
            <person name="Martinez D.A."/>
            <person name="Druzhinina I.S."/>
            <person name="Thon M."/>
            <person name="Zeilinger S."/>
            <person name="Casas-Flores S."/>
            <person name="Horwitz B.A."/>
            <person name="Mukherjee P.K."/>
            <person name="Mukherjee M."/>
            <person name="Kredics L."/>
            <person name="Alcaraz L.D."/>
            <person name="Aerts A."/>
            <person name="Antal Z."/>
            <person name="Atanasova L."/>
            <person name="Cervantes-Badillo M.G."/>
            <person name="Challacombe J."/>
            <person name="Chertkov O."/>
            <person name="McCluskey K."/>
            <person name="Coulpier F."/>
            <person name="Deshpande N."/>
            <person name="von Doehren H."/>
            <person name="Ebbole D.J."/>
            <person name="Esquivel-Naranjo E.U."/>
            <person name="Fekete E."/>
            <person name="Flipphi M."/>
            <person name="Glaser F."/>
            <person name="Gomez-Rodriguez E.Y."/>
            <person name="Gruber S."/>
            <person name="Han C."/>
            <person name="Henrissat B."/>
            <person name="Hermosa R."/>
            <person name="Hernandez-Onate M."/>
            <person name="Karaffa L."/>
            <person name="Kosti I."/>
            <person name="Le Crom S."/>
            <person name="Lindquist E."/>
            <person name="Lucas S."/>
            <person name="Luebeck M."/>
            <person name="Luebeck P.S."/>
            <person name="Margeot A."/>
            <person name="Metz B."/>
            <person name="Misra M."/>
            <person name="Nevalainen H."/>
            <person name="Omann M."/>
            <person name="Packer N."/>
            <person name="Perrone G."/>
            <person name="Uresti-Rivera E.E."/>
            <person name="Salamov A."/>
            <person name="Schmoll M."/>
            <person name="Seiboth B."/>
            <person name="Shapiro H."/>
            <person name="Sukno S."/>
            <person name="Tamayo-Ramos J.A."/>
            <person name="Tisch D."/>
            <person name="Wiest A."/>
            <person name="Wilkinson H.H."/>
            <person name="Zhang M."/>
            <person name="Coutinho P.M."/>
            <person name="Kenerley C.M."/>
            <person name="Monte E."/>
            <person name="Baker S.E."/>
            <person name="Grigoriev I.V."/>
        </authorList>
    </citation>
    <scope>NUCLEOTIDE SEQUENCE [LARGE SCALE GENOMIC DNA]</scope>
    <source>
        <strain evidence="3">Gv29-8 / FGSC 10586</strain>
    </source>
</reference>
<dbReference type="HOGENOM" id="CLU_813973_0_0_1"/>
<keyword evidence="3" id="KW-1185">Reference proteome</keyword>
<sequence>MPDRKSPSSSAATLDNNTSSTLAVSDAVPLEASSASISNDTPTQSVDQDTQTNAVELHDDPTDEDTECHSRSTSPPSPSQPSPAFTFAVLDDPPPTPYSHPDPLHQAIYTTYTPMPTKERLQRRQECIFRLHRLHQGLIQDPFGEWADLAHGLYGGTIPPEFYLTSAPFTLYSLRGRVRLRYIRTAFCMPIDTTVCQIESFLSRNPSIVRYLLFNVLPIPDHAHREKSCNYQIHVSHPTSQKRNKHLLHAIKQLDWIDETVDWVAKLARTEDERTLSTLYKARGVEILPTVWKKMLEMEEKWKPGMELSKFHARVVAHMQRNRPNSLLSNIVTPQDIVEDS</sequence>
<organism evidence="2 3">
    <name type="scientific">Hypocrea virens (strain Gv29-8 / FGSC 10586)</name>
    <name type="common">Gliocladium virens</name>
    <name type="synonym">Trichoderma virens</name>
    <dbReference type="NCBI Taxonomy" id="413071"/>
    <lineage>
        <taxon>Eukaryota</taxon>
        <taxon>Fungi</taxon>
        <taxon>Dikarya</taxon>
        <taxon>Ascomycota</taxon>
        <taxon>Pezizomycotina</taxon>
        <taxon>Sordariomycetes</taxon>
        <taxon>Hypocreomycetidae</taxon>
        <taxon>Hypocreales</taxon>
        <taxon>Hypocreaceae</taxon>
        <taxon>Trichoderma</taxon>
    </lineage>
</organism>
<feature type="compositionally biased region" description="Polar residues" evidence="1">
    <location>
        <begin position="33"/>
        <end position="54"/>
    </location>
</feature>
<evidence type="ECO:0000313" key="2">
    <source>
        <dbReference type="EMBL" id="EHK17451.1"/>
    </source>
</evidence>
<comment type="caution">
    <text evidence="2">The sequence shown here is derived from an EMBL/GenBank/DDBJ whole genome shotgun (WGS) entry which is preliminary data.</text>
</comment>
<evidence type="ECO:0000256" key="1">
    <source>
        <dbReference type="SAM" id="MobiDB-lite"/>
    </source>
</evidence>
<gene>
    <name evidence="2" type="ORF">TRIVIDRAFT_205207</name>
</gene>
<dbReference type="eggNOG" id="ENOG502T39M">
    <property type="taxonomic scope" value="Eukaryota"/>
</dbReference>
<dbReference type="AlphaFoldDB" id="G9N6V2"/>
<dbReference type="RefSeq" id="XP_013951654.1">
    <property type="nucleotide sequence ID" value="XM_014096179.1"/>
</dbReference>
<accession>G9N6V2</accession>
<dbReference type="STRING" id="413071.G9N6V2"/>
<name>G9N6V2_HYPVG</name>
<dbReference type="GeneID" id="25790327"/>
<feature type="region of interest" description="Disordered" evidence="1">
    <location>
        <begin position="1"/>
        <end position="104"/>
    </location>
</feature>
<evidence type="ECO:0000313" key="3">
    <source>
        <dbReference type="Proteomes" id="UP000007115"/>
    </source>
</evidence>
<proteinExistence type="predicted"/>
<dbReference type="EMBL" id="ABDF02000088">
    <property type="protein sequence ID" value="EHK17451.1"/>
    <property type="molecule type" value="Genomic_DNA"/>
</dbReference>
<dbReference type="VEuPathDB" id="FungiDB:TRIVIDRAFT_205207"/>